<keyword evidence="3" id="KW-0408">Iron</keyword>
<sequence length="453" mass="51081">MVTSRRTVPPAPHQAFPVLPGPPVLGWARHLRRDLLGVLTRVSRDSPGLAGFKVAGQTFAVADSPDAIRDVLIEKADDFDKGRRQVNALGPVMGKGLLISQGELHTRQRRLILPHFTPRNVRRHADHIVAEAEHLIDTWGDRAEVDLLDEMNSLTMNIVTRLLFSSRIEDDRAIADAITTVFEWEMYALTSLFPIPMRVPTPRNLRARAEIAYVRQRLGAFVEERRRNPGAYSDLLTLLMEARYEDGTTMSEEQLLDEVITVWGASQETSADAQAWTLYLLAQHPEVLARVRAEIDTVLGDRPATFADLASLPYSLRVFKEAMRLYPPGAVLMRTAVRDTTVAGFHVPRGTQVFISTYTLHRREELYPDPERFDPDRFTKERERVLPKQSYLPFGAGHHVCVGSHLALMEGHLLTVTLAQRVDVELCSDRPVEPLLLINLRPRGGIPARVTRR</sequence>
<evidence type="ECO:0000313" key="5">
    <source>
        <dbReference type="Proteomes" id="UP000832041"/>
    </source>
</evidence>
<dbReference type="EMBL" id="CP051627">
    <property type="protein sequence ID" value="UPT23223.1"/>
    <property type="molecule type" value="Genomic_DNA"/>
</dbReference>
<keyword evidence="5" id="KW-1185">Reference proteome</keyword>
<dbReference type="PANTHER" id="PTHR24305">
    <property type="entry name" value="CYTOCHROME P450"/>
    <property type="match status" value="1"/>
</dbReference>
<gene>
    <name evidence="4" type="ORF">FOF52_21620</name>
</gene>
<accession>A0ABY4LAF1</accession>
<evidence type="ECO:0000256" key="1">
    <source>
        <dbReference type="ARBA" id="ARBA00001971"/>
    </source>
</evidence>
<dbReference type="InterPro" id="IPR001128">
    <property type="entry name" value="Cyt_P450"/>
</dbReference>
<keyword evidence="3" id="KW-0479">Metal-binding</keyword>
<keyword evidence="3" id="KW-0503">Monooxygenase</keyword>
<proteinExistence type="inferred from homology"/>
<dbReference type="Gene3D" id="1.10.630.10">
    <property type="entry name" value="Cytochrome P450"/>
    <property type="match status" value="1"/>
</dbReference>
<organism evidence="4 5">
    <name type="scientific">Thermobifida alba</name>
    <name type="common">Thermomonospora alba</name>
    <dbReference type="NCBI Taxonomy" id="53522"/>
    <lineage>
        <taxon>Bacteria</taxon>
        <taxon>Bacillati</taxon>
        <taxon>Actinomycetota</taxon>
        <taxon>Actinomycetes</taxon>
        <taxon>Streptosporangiales</taxon>
        <taxon>Nocardiopsidaceae</taxon>
        <taxon>Thermobifida</taxon>
    </lineage>
</organism>
<dbReference type="InterPro" id="IPR002401">
    <property type="entry name" value="Cyt_P450_E_grp-I"/>
</dbReference>
<dbReference type="PRINTS" id="PR00385">
    <property type="entry name" value="P450"/>
</dbReference>
<comment type="cofactor">
    <cofactor evidence="1">
        <name>heme</name>
        <dbReference type="ChEBI" id="CHEBI:30413"/>
    </cofactor>
</comment>
<name>A0ABY4LAF1_THEAE</name>
<comment type="similarity">
    <text evidence="2 3">Belongs to the cytochrome P450 family.</text>
</comment>
<evidence type="ECO:0000256" key="3">
    <source>
        <dbReference type="RuleBase" id="RU000461"/>
    </source>
</evidence>
<dbReference type="RefSeq" id="WP_248591748.1">
    <property type="nucleotide sequence ID" value="NZ_BAABEB010000018.1"/>
</dbReference>
<dbReference type="PRINTS" id="PR00463">
    <property type="entry name" value="EP450I"/>
</dbReference>
<protein>
    <submittedName>
        <fullName evidence="4">Cytochrome P450</fullName>
    </submittedName>
</protein>
<dbReference type="InterPro" id="IPR036396">
    <property type="entry name" value="Cyt_P450_sf"/>
</dbReference>
<keyword evidence="3" id="KW-0349">Heme</keyword>
<dbReference type="Pfam" id="PF00067">
    <property type="entry name" value="p450"/>
    <property type="match status" value="1"/>
</dbReference>
<dbReference type="InterPro" id="IPR017972">
    <property type="entry name" value="Cyt_P450_CS"/>
</dbReference>
<dbReference type="SUPFAM" id="SSF48264">
    <property type="entry name" value="Cytochrome P450"/>
    <property type="match status" value="1"/>
</dbReference>
<dbReference type="PROSITE" id="PS00086">
    <property type="entry name" value="CYTOCHROME_P450"/>
    <property type="match status" value="1"/>
</dbReference>
<dbReference type="Proteomes" id="UP000832041">
    <property type="component" value="Chromosome"/>
</dbReference>
<evidence type="ECO:0000313" key="4">
    <source>
        <dbReference type="EMBL" id="UPT23223.1"/>
    </source>
</evidence>
<dbReference type="PANTHER" id="PTHR24305:SF166">
    <property type="entry name" value="CYTOCHROME P450 12A4, MITOCHONDRIAL-RELATED"/>
    <property type="match status" value="1"/>
</dbReference>
<reference evidence="4 5" key="1">
    <citation type="submission" date="2020-04" db="EMBL/GenBank/DDBJ databases">
        <title>Thermobifida alba genome sequencing and assembly.</title>
        <authorList>
            <person name="Luzics S."/>
            <person name="Horvath B."/>
            <person name="Nagy I."/>
            <person name="Toth A."/>
            <person name="Nagy I."/>
            <person name="Kukolya J."/>
        </authorList>
    </citation>
    <scope>NUCLEOTIDE SEQUENCE [LARGE SCALE GENOMIC DNA]</scope>
    <source>
        <strain evidence="4 5">DSM 43795</strain>
    </source>
</reference>
<keyword evidence="3" id="KW-0560">Oxidoreductase</keyword>
<evidence type="ECO:0000256" key="2">
    <source>
        <dbReference type="ARBA" id="ARBA00010617"/>
    </source>
</evidence>
<dbReference type="InterPro" id="IPR050121">
    <property type="entry name" value="Cytochrome_P450_monoxygenase"/>
</dbReference>